<evidence type="ECO:0000256" key="6">
    <source>
        <dbReference type="SAM" id="Phobius"/>
    </source>
</evidence>
<name>A0A0D2CG52_9EURO</name>
<evidence type="ECO:0000256" key="1">
    <source>
        <dbReference type="ARBA" id="ARBA00004141"/>
    </source>
</evidence>
<dbReference type="RefSeq" id="XP_016242705.1">
    <property type="nucleotide sequence ID" value="XM_016399893.1"/>
</dbReference>
<dbReference type="SUPFAM" id="SSF103473">
    <property type="entry name" value="MFS general substrate transporter"/>
    <property type="match status" value="1"/>
</dbReference>
<evidence type="ECO:0000256" key="5">
    <source>
        <dbReference type="ARBA" id="ARBA00023136"/>
    </source>
</evidence>
<feature type="transmembrane region" description="Helical" evidence="6">
    <location>
        <begin position="176"/>
        <end position="198"/>
    </location>
</feature>
<dbReference type="VEuPathDB" id="FungiDB:PV07_12372"/>
<dbReference type="EMBL" id="KN847047">
    <property type="protein sequence ID" value="KIW22489.1"/>
    <property type="molecule type" value="Genomic_DNA"/>
</dbReference>
<comment type="subcellular location">
    <subcellularLocation>
        <location evidence="1">Membrane</location>
        <topology evidence="1">Multi-pass membrane protein</topology>
    </subcellularLocation>
</comment>
<feature type="domain" description="Major facilitator superfamily (MFS) profile" evidence="7">
    <location>
        <begin position="49"/>
        <end position="483"/>
    </location>
</feature>
<keyword evidence="2" id="KW-0813">Transport</keyword>
<proteinExistence type="predicted"/>
<evidence type="ECO:0000256" key="3">
    <source>
        <dbReference type="ARBA" id="ARBA00022692"/>
    </source>
</evidence>
<organism evidence="8 9">
    <name type="scientific">Cladophialophora immunda</name>
    <dbReference type="NCBI Taxonomy" id="569365"/>
    <lineage>
        <taxon>Eukaryota</taxon>
        <taxon>Fungi</taxon>
        <taxon>Dikarya</taxon>
        <taxon>Ascomycota</taxon>
        <taxon>Pezizomycotina</taxon>
        <taxon>Eurotiomycetes</taxon>
        <taxon>Chaetothyriomycetidae</taxon>
        <taxon>Chaetothyriales</taxon>
        <taxon>Herpotrichiellaceae</taxon>
        <taxon>Cladophialophora</taxon>
    </lineage>
</organism>
<evidence type="ECO:0000256" key="2">
    <source>
        <dbReference type="ARBA" id="ARBA00022448"/>
    </source>
</evidence>
<feature type="transmembrane region" description="Helical" evidence="6">
    <location>
        <begin position="405"/>
        <end position="426"/>
    </location>
</feature>
<dbReference type="InterPro" id="IPR011701">
    <property type="entry name" value="MFS"/>
</dbReference>
<dbReference type="Pfam" id="PF07690">
    <property type="entry name" value="MFS_1"/>
    <property type="match status" value="1"/>
</dbReference>
<dbReference type="PROSITE" id="PS50850">
    <property type="entry name" value="MFS"/>
    <property type="match status" value="1"/>
</dbReference>
<dbReference type="FunFam" id="1.20.1250.20:FF:000018">
    <property type="entry name" value="MFS transporter permease"/>
    <property type="match status" value="1"/>
</dbReference>
<feature type="transmembrane region" description="Helical" evidence="6">
    <location>
        <begin position="372"/>
        <end position="393"/>
    </location>
</feature>
<dbReference type="InterPro" id="IPR036259">
    <property type="entry name" value="MFS_trans_sf"/>
</dbReference>
<dbReference type="GO" id="GO:0016020">
    <property type="term" value="C:membrane"/>
    <property type="evidence" value="ECO:0007669"/>
    <property type="project" value="UniProtKB-SubCell"/>
</dbReference>
<keyword evidence="5 6" id="KW-0472">Membrane</keyword>
<feature type="transmembrane region" description="Helical" evidence="6">
    <location>
        <begin position="138"/>
        <end position="164"/>
    </location>
</feature>
<dbReference type="InterPro" id="IPR020846">
    <property type="entry name" value="MFS_dom"/>
</dbReference>
<feature type="transmembrane region" description="Helical" evidence="6">
    <location>
        <begin position="113"/>
        <end position="132"/>
    </location>
</feature>
<feature type="transmembrane region" description="Helical" evidence="6">
    <location>
        <begin position="45"/>
        <end position="63"/>
    </location>
</feature>
<dbReference type="HOGENOM" id="CLU_001265_0_1_1"/>
<evidence type="ECO:0000256" key="4">
    <source>
        <dbReference type="ARBA" id="ARBA00022989"/>
    </source>
</evidence>
<dbReference type="Gene3D" id="1.20.1250.20">
    <property type="entry name" value="MFS general substrate transporter like domains"/>
    <property type="match status" value="2"/>
</dbReference>
<dbReference type="Proteomes" id="UP000054466">
    <property type="component" value="Unassembled WGS sequence"/>
</dbReference>
<gene>
    <name evidence="8" type="ORF">PV07_12372</name>
</gene>
<evidence type="ECO:0000313" key="8">
    <source>
        <dbReference type="EMBL" id="KIW22489.1"/>
    </source>
</evidence>
<evidence type="ECO:0000259" key="7">
    <source>
        <dbReference type="PROSITE" id="PS50850"/>
    </source>
</evidence>
<dbReference type="GO" id="GO:0022857">
    <property type="term" value="F:transmembrane transporter activity"/>
    <property type="evidence" value="ECO:0007669"/>
    <property type="project" value="InterPro"/>
</dbReference>
<dbReference type="PANTHER" id="PTHR43791">
    <property type="entry name" value="PERMEASE-RELATED"/>
    <property type="match status" value="1"/>
</dbReference>
<dbReference type="AlphaFoldDB" id="A0A0D2CG52"/>
<feature type="transmembrane region" description="Helical" evidence="6">
    <location>
        <begin position="438"/>
        <end position="461"/>
    </location>
</feature>
<feature type="transmembrane region" description="Helical" evidence="6">
    <location>
        <begin position="346"/>
        <end position="366"/>
    </location>
</feature>
<keyword evidence="4 6" id="KW-1133">Transmembrane helix</keyword>
<accession>A0A0D2CG52</accession>
<dbReference type="PANTHER" id="PTHR43791:SF3">
    <property type="entry name" value="MAJOR FACILITATOR SUPERFAMILY (MFS) PROFILE DOMAIN-CONTAINING PROTEIN"/>
    <property type="match status" value="1"/>
</dbReference>
<feature type="transmembrane region" description="Helical" evidence="6">
    <location>
        <begin position="83"/>
        <end position="101"/>
    </location>
</feature>
<dbReference type="GeneID" id="27351566"/>
<protein>
    <recommendedName>
        <fullName evidence="7">Major facilitator superfamily (MFS) profile domain-containing protein</fullName>
    </recommendedName>
</protein>
<reference evidence="8 9" key="1">
    <citation type="submission" date="2015-01" db="EMBL/GenBank/DDBJ databases">
        <title>The Genome Sequence of Cladophialophora immunda CBS83496.</title>
        <authorList>
            <consortium name="The Broad Institute Genomics Platform"/>
            <person name="Cuomo C."/>
            <person name="de Hoog S."/>
            <person name="Gorbushina A."/>
            <person name="Stielow B."/>
            <person name="Teixiera M."/>
            <person name="Abouelleil A."/>
            <person name="Chapman S.B."/>
            <person name="Priest M."/>
            <person name="Young S.K."/>
            <person name="Wortman J."/>
            <person name="Nusbaum C."/>
            <person name="Birren B."/>
        </authorList>
    </citation>
    <scope>NUCLEOTIDE SEQUENCE [LARGE SCALE GENOMIC DNA]</scope>
    <source>
        <strain evidence="8 9">CBS 83496</strain>
    </source>
</reference>
<feature type="transmembrane region" description="Helical" evidence="6">
    <location>
        <begin position="210"/>
        <end position="232"/>
    </location>
</feature>
<dbReference type="OrthoDB" id="3639251at2759"/>
<keyword evidence="3 6" id="KW-0812">Transmembrane</keyword>
<feature type="transmembrane region" description="Helical" evidence="6">
    <location>
        <begin position="281"/>
        <end position="306"/>
    </location>
</feature>
<sequence length="483" mass="53616">MHEEKSVVYQEENMSVKDEKFENDVLPVVDDHYDTKFEKRVLRKIDVRLLPILGALYTISLVDRSNISVARISGLDEDVGLDVGNRASVALMVFFIGYVIFEIPSNMFIHHVGAANWLAFICFAWGLVSIGIGFLHSWAGLAACRAILGILEAGFFPGCVYLVSSWYCRYEVQKRLAGFFLTASALSAFANILAYGIIQIANHTKYKGWRWIFIIEGAITCVAAIIAWFIIIDFPHSKRNKFLSAEEKEFVRARLADDRGTEEREKVTMKVILKTAADWKVWAFSLMYMSGAVGVYAFLFFLPLILRNGLGYSLELSFVLSAPPSLFSVIEAMFVSWLADKTKRRGPFVIFQGCIGIIGLCMTGFLDAPTPRYIGTFMGVCGANGLVVTTLAWQQNNIVGDSKRAVGTAILISVSGVGGIYSSLVFRQQDAPNYLPGIMAVMATCIATVIIACGTIIALSWQNKQADRGKRIIEGREGFRWTI</sequence>
<keyword evidence="9" id="KW-1185">Reference proteome</keyword>
<feature type="transmembrane region" description="Helical" evidence="6">
    <location>
        <begin position="318"/>
        <end position="339"/>
    </location>
</feature>
<evidence type="ECO:0000313" key="9">
    <source>
        <dbReference type="Proteomes" id="UP000054466"/>
    </source>
</evidence>
<dbReference type="FunFam" id="1.20.1250.20:FF:000013">
    <property type="entry name" value="MFS general substrate transporter"/>
    <property type="match status" value="1"/>
</dbReference>